<evidence type="ECO:0000313" key="1">
    <source>
        <dbReference type="EMBL" id="UQZ85425.1"/>
    </source>
</evidence>
<reference evidence="1" key="2">
    <citation type="journal article" date="2021" name="J Anim Sci Technol">
        <title>Complete genome sequence of Paenibacillus konkukensis sp. nov. SK3146 as a potential probiotic strain.</title>
        <authorList>
            <person name="Jung H.I."/>
            <person name="Park S."/>
            <person name="Niu K.M."/>
            <person name="Lee S.W."/>
            <person name="Kothari D."/>
            <person name="Yi K.J."/>
            <person name="Kim S.K."/>
        </authorList>
    </citation>
    <scope>NUCLEOTIDE SEQUENCE</scope>
    <source>
        <strain evidence="1">SK3146</strain>
    </source>
</reference>
<name>A0ABY4RT82_9BACL</name>
<organism evidence="1 2">
    <name type="scientific">Paenibacillus konkukensis</name>
    <dbReference type="NCBI Taxonomy" id="2020716"/>
    <lineage>
        <taxon>Bacteria</taxon>
        <taxon>Bacillati</taxon>
        <taxon>Bacillota</taxon>
        <taxon>Bacilli</taxon>
        <taxon>Bacillales</taxon>
        <taxon>Paenibacillaceae</taxon>
        <taxon>Paenibacillus</taxon>
    </lineage>
</organism>
<dbReference type="PANTHER" id="PTHR30292">
    <property type="entry name" value="UNCHARACTERIZED PROTEIN YBGL-RELATED"/>
    <property type="match status" value="1"/>
</dbReference>
<dbReference type="Gene3D" id="3.20.20.370">
    <property type="entry name" value="Glycoside hydrolase/deacetylase"/>
    <property type="match status" value="1"/>
</dbReference>
<reference evidence="1" key="1">
    <citation type="submission" date="2018-02" db="EMBL/GenBank/DDBJ databases">
        <authorList>
            <person name="Kim S.-K."/>
            <person name="Jung H.-I."/>
            <person name="Lee S.-W."/>
        </authorList>
    </citation>
    <scope>NUCLEOTIDE SEQUENCE</scope>
    <source>
        <strain evidence="1">SK3146</strain>
    </source>
</reference>
<dbReference type="Pfam" id="PF03746">
    <property type="entry name" value="LamB_YcsF"/>
    <property type="match status" value="1"/>
</dbReference>
<dbReference type="PANTHER" id="PTHR30292:SF0">
    <property type="entry name" value="5-OXOPROLINASE SUBUNIT A"/>
    <property type="match status" value="1"/>
</dbReference>
<dbReference type="EMBL" id="CP027059">
    <property type="protein sequence ID" value="UQZ85425.1"/>
    <property type="molecule type" value="Genomic_DNA"/>
</dbReference>
<dbReference type="NCBIfam" id="NF003814">
    <property type="entry name" value="PRK05406.1-3"/>
    <property type="match status" value="1"/>
</dbReference>
<protein>
    <submittedName>
        <fullName evidence="1">LamB/YcsF family protein</fullName>
    </submittedName>
</protein>
<keyword evidence="2" id="KW-1185">Reference proteome</keyword>
<accession>A0ABY4RT82</accession>
<proteinExistence type="predicted"/>
<evidence type="ECO:0000313" key="2">
    <source>
        <dbReference type="Proteomes" id="UP001057134"/>
    </source>
</evidence>
<dbReference type="NCBIfam" id="NF003816">
    <property type="entry name" value="PRK05406.1-5"/>
    <property type="match status" value="1"/>
</dbReference>
<gene>
    <name evidence="1" type="ORF">SK3146_04714</name>
</gene>
<dbReference type="InterPro" id="IPR011330">
    <property type="entry name" value="Glyco_hydro/deAcase_b/a-brl"/>
</dbReference>
<dbReference type="InterPro" id="IPR005501">
    <property type="entry name" value="LamB/YcsF/PxpA-like"/>
</dbReference>
<dbReference type="Proteomes" id="UP001057134">
    <property type="component" value="Chromosome"/>
</dbReference>
<dbReference type="SUPFAM" id="SSF88713">
    <property type="entry name" value="Glycoside hydrolase/deacetylase"/>
    <property type="match status" value="1"/>
</dbReference>
<sequence length="236" mass="25392">MYKLGADEEAMRWITSANIACGFHAGDPDIMDRTVGLAAEHGVCIGVHMGYPDLAGFGRRAMRLSLEELTNCCIYQIGALEAFCRKHGTAIRHVKPHGSMSNMADTDDAVAEAIVEAVILTTPRTALLARPGSKLGKVAIERGLPVISELYADRAYCADGTLAPRSLPGAVLHDPEEAAQQAVRMIVEGWTKTLGGQRLNIHGDSLCVHGDTKGALDLILRIRAGLEKAGIRIERR</sequence>
<dbReference type="CDD" id="cd10787">
    <property type="entry name" value="LamB_YcsF_like"/>
    <property type="match status" value="1"/>
</dbReference>